<gene>
    <name evidence="2" type="ORF">ACFFTR_30320</name>
</gene>
<proteinExistence type="predicted"/>
<protein>
    <submittedName>
        <fullName evidence="2">Uncharacterized protein</fullName>
    </submittedName>
</protein>
<feature type="compositionally biased region" description="Polar residues" evidence="1">
    <location>
        <begin position="34"/>
        <end position="52"/>
    </location>
</feature>
<evidence type="ECO:0000313" key="3">
    <source>
        <dbReference type="Proteomes" id="UP001589608"/>
    </source>
</evidence>
<comment type="caution">
    <text evidence="2">The sequence shown here is derived from an EMBL/GenBank/DDBJ whole genome shotgun (WGS) entry which is preliminary data.</text>
</comment>
<name>A0ABV5MEX7_9ACTN</name>
<sequence length="52" mass="5763">MKIDDELITVAVPQVLLGHHNENRWIRAAAKPSDISSHNYPNSPDTINASEP</sequence>
<dbReference type="EMBL" id="JBHMCA010000053">
    <property type="protein sequence ID" value="MFB9447410.1"/>
    <property type="molecule type" value="Genomic_DNA"/>
</dbReference>
<dbReference type="Proteomes" id="UP001589608">
    <property type="component" value="Unassembled WGS sequence"/>
</dbReference>
<accession>A0ABV5MEX7</accession>
<organism evidence="2 3">
    <name type="scientific">Dactylosporangium vinaceum</name>
    <dbReference type="NCBI Taxonomy" id="53362"/>
    <lineage>
        <taxon>Bacteria</taxon>
        <taxon>Bacillati</taxon>
        <taxon>Actinomycetota</taxon>
        <taxon>Actinomycetes</taxon>
        <taxon>Micromonosporales</taxon>
        <taxon>Micromonosporaceae</taxon>
        <taxon>Dactylosporangium</taxon>
    </lineage>
</organism>
<dbReference type="RefSeq" id="WP_223100721.1">
    <property type="nucleotide sequence ID" value="NZ_JBHMCA010000053.1"/>
</dbReference>
<keyword evidence="3" id="KW-1185">Reference proteome</keyword>
<reference evidence="2 3" key="1">
    <citation type="submission" date="2024-09" db="EMBL/GenBank/DDBJ databases">
        <authorList>
            <person name="Sun Q."/>
            <person name="Mori K."/>
        </authorList>
    </citation>
    <scope>NUCLEOTIDE SEQUENCE [LARGE SCALE GENOMIC DNA]</scope>
    <source>
        <strain evidence="2 3">JCM 3307</strain>
    </source>
</reference>
<evidence type="ECO:0000256" key="1">
    <source>
        <dbReference type="SAM" id="MobiDB-lite"/>
    </source>
</evidence>
<evidence type="ECO:0000313" key="2">
    <source>
        <dbReference type="EMBL" id="MFB9447410.1"/>
    </source>
</evidence>
<feature type="region of interest" description="Disordered" evidence="1">
    <location>
        <begin position="31"/>
        <end position="52"/>
    </location>
</feature>